<evidence type="ECO:0000313" key="4">
    <source>
        <dbReference type="EMBL" id="MBR9652427.1"/>
    </source>
</evidence>
<evidence type="ECO:0000259" key="3">
    <source>
        <dbReference type="Pfam" id="PF13600"/>
    </source>
</evidence>
<sequence length="543" mass="58885">MHRHFAAICFFPAVALTPVAGLADVIRLDSRITDVTVYPEGAKITRVAEYSLPAGDHQLRVLDLPETAMLDMVRAKVEGARMGSVTVREDFVPPRGEQDSDAIKAARAEVERAEDALRTKQDEAAALRLAREAADTRIGFLKQLGQGDALDGVSADTLRDIARMVGEETLAARQAVLEAEAKARDVDRDIADLKKALERARQALAALQTGGGEYNLVEVSVSAEAAADGVLTVTYFTPVAGWSAVNDAFLTLGDKPGLRLDRGAMVWQGSGENWQGVALTLSTSEPSGQFEPSEVHPWRRRIEDEFQPLLKRSMDMAGAEAPMAAPSVMVEEARVQSYHGLIFNYAYPKPVSVASEADAVRIALGELTFDPTIKAVAAPLWDRTAFLTAEFTNGSGELLLPTQATQLFLEGEYVGSLATGQVAAGAETVLPFGAIDGLQVSRAVTRNEGDTGILSKSNEETEVARIEVENLTGRAWPLQVLDRVPYSEQDDLTITWQARPTPSVTDVDDKKGVLAWDFDIAPGATRQIELSHRIQWPQDKVLR</sequence>
<accession>A0ABS5HTX5</accession>
<evidence type="ECO:0000259" key="2">
    <source>
        <dbReference type="Pfam" id="PF13598"/>
    </source>
</evidence>
<comment type="caution">
    <text evidence="4">The sequence shown here is derived from an EMBL/GenBank/DDBJ whole genome shotgun (WGS) entry which is preliminary data.</text>
</comment>
<dbReference type="EMBL" id="JADMKU010000014">
    <property type="protein sequence ID" value="MBR9652427.1"/>
    <property type="molecule type" value="Genomic_DNA"/>
</dbReference>
<name>A0ABS5HTX5_9RHOB</name>
<protein>
    <submittedName>
        <fullName evidence="4">DUF4139 domain-containing protein</fullName>
    </submittedName>
</protein>
<dbReference type="InterPro" id="IPR025554">
    <property type="entry name" value="DUF4140"/>
</dbReference>
<dbReference type="Pfam" id="PF13600">
    <property type="entry name" value="DUF4140"/>
    <property type="match status" value="1"/>
</dbReference>
<feature type="coiled-coil region" evidence="1">
    <location>
        <begin position="103"/>
        <end position="130"/>
    </location>
</feature>
<feature type="domain" description="DUF4140" evidence="3">
    <location>
        <begin position="35"/>
        <end position="138"/>
    </location>
</feature>
<keyword evidence="5" id="KW-1185">Reference proteome</keyword>
<dbReference type="Pfam" id="PF13598">
    <property type="entry name" value="DUF4139"/>
    <property type="match status" value="1"/>
</dbReference>
<reference evidence="4 5" key="1">
    <citation type="journal article" date="2021" name="Arch. Microbiol.">
        <title>Thalassobius aquimarinus sp. nov., isolated from the Sea of Japan seashore.</title>
        <authorList>
            <person name="Kurilenko V.V."/>
            <person name="Romanenko L.A."/>
            <person name="Chernysheva N.Y."/>
            <person name="Velansky P.V."/>
            <person name="Tekutyeva L.A."/>
            <person name="Isaeva M.P."/>
            <person name="Mikhailov V.V."/>
        </authorList>
    </citation>
    <scope>NUCLEOTIDE SEQUENCE [LARGE SCALE GENOMIC DNA]</scope>
    <source>
        <strain evidence="4 5">KMM 8518</strain>
    </source>
</reference>
<proteinExistence type="predicted"/>
<dbReference type="InterPro" id="IPR037291">
    <property type="entry name" value="DUF4139"/>
</dbReference>
<dbReference type="InterPro" id="IPR011935">
    <property type="entry name" value="CHP02231"/>
</dbReference>
<gene>
    <name evidence="4" type="ORF">IT775_15010</name>
</gene>
<dbReference type="PANTHER" id="PTHR31005">
    <property type="entry name" value="DUF4139 DOMAIN-CONTAINING PROTEIN"/>
    <property type="match status" value="1"/>
</dbReference>
<evidence type="ECO:0000313" key="5">
    <source>
        <dbReference type="Proteomes" id="UP001195941"/>
    </source>
</evidence>
<dbReference type="PANTHER" id="PTHR31005:SF8">
    <property type="entry name" value="DUF4139 DOMAIN-CONTAINING PROTEIN"/>
    <property type="match status" value="1"/>
</dbReference>
<evidence type="ECO:0000256" key="1">
    <source>
        <dbReference type="SAM" id="Coils"/>
    </source>
</evidence>
<organism evidence="4 5">
    <name type="scientific">Thalassovita aquimarina</name>
    <dbReference type="NCBI Taxonomy" id="2785917"/>
    <lineage>
        <taxon>Bacteria</taxon>
        <taxon>Pseudomonadati</taxon>
        <taxon>Pseudomonadota</taxon>
        <taxon>Alphaproteobacteria</taxon>
        <taxon>Rhodobacterales</taxon>
        <taxon>Roseobacteraceae</taxon>
        <taxon>Thalassovita</taxon>
    </lineage>
</organism>
<feature type="coiled-coil region" evidence="1">
    <location>
        <begin position="176"/>
        <end position="210"/>
    </location>
</feature>
<dbReference type="NCBIfam" id="TIGR02231">
    <property type="entry name" value="mucoidy inhibitor MuiA family protein"/>
    <property type="match status" value="1"/>
</dbReference>
<dbReference type="RefSeq" id="WP_212701940.1">
    <property type="nucleotide sequence ID" value="NZ_JADMKU010000014.1"/>
</dbReference>
<feature type="domain" description="DUF4139" evidence="2">
    <location>
        <begin position="231"/>
        <end position="538"/>
    </location>
</feature>
<keyword evidence="1" id="KW-0175">Coiled coil</keyword>
<dbReference type="Proteomes" id="UP001195941">
    <property type="component" value="Unassembled WGS sequence"/>
</dbReference>